<evidence type="ECO:0000256" key="1">
    <source>
        <dbReference type="SAM" id="Phobius"/>
    </source>
</evidence>
<protein>
    <submittedName>
        <fullName evidence="3">Nickel transport protein</fullName>
    </submittedName>
</protein>
<keyword evidence="1" id="KW-1133">Transmembrane helix</keyword>
<feature type="signal peptide" evidence="2">
    <location>
        <begin position="1"/>
        <end position="22"/>
    </location>
</feature>
<keyword evidence="2" id="KW-0732">Signal</keyword>
<reference evidence="3 4" key="1">
    <citation type="submission" date="2016-10" db="EMBL/GenBank/DDBJ databases">
        <authorList>
            <person name="de Groot N.N."/>
        </authorList>
    </citation>
    <scope>NUCLEOTIDE SEQUENCE [LARGE SCALE GENOMIC DNA]</scope>
    <source>
        <strain evidence="3 4">AA1</strain>
    </source>
</reference>
<accession>A0A1G5GC41</accession>
<name>A0A1G5GC41_9BACT</name>
<gene>
    <name evidence="3" type="ORF">SAMN05216233_11057</name>
</gene>
<keyword evidence="4" id="KW-1185">Reference proteome</keyword>
<evidence type="ECO:0000313" key="4">
    <source>
        <dbReference type="Proteomes" id="UP000198870"/>
    </source>
</evidence>
<proteinExistence type="predicted"/>
<organism evidence="3 4">
    <name type="scientific">Desulfoluna spongiiphila</name>
    <dbReference type="NCBI Taxonomy" id="419481"/>
    <lineage>
        <taxon>Bacteria</taxon>
        <taxon>Pseudomonadati</taxon>
        <taxon>Thermodesulfobacteriota</taxon>
        <taxon>Desulfobacteria</taxon>
        <taxon>Desulfobacterales</taxon>
        <taxon>Desulfolunaceae</taxon>
        <taxon>Desulfoluna</taxon>
    </lineage>
</organism>
<evidence type="ECO:0000256" key="2">
    <source>
        <dbReference type="SAM" id="SignalP"/>
    </source>
</evidence>
<evidence type="ECO:0000313" key="3">
    <source>
        <dbReference type="EMBL" id="SCY48790.1"/>
    </source>
</evidence>
<sequence length="188" mass="20149">MNPMRWLVILSFLLSMASPALAHRINIFALDEGGEVYTESTFAGKRPVKNGVIRVFNADGTQVFTGKTDDAGLLTFSRPESGALTVEVDAGMGHKSRWELEPAEGAQAYKDVGAEVVPDAPASQAAAVEKGLSAGDWTRLEQVVDSAVTRSLHRQQAETRVRDVVGGLGYIVGLLGAFAWYRSRKGAA</sequence>
<dbReference type="EMBL" id="FMUX01000010">
    <property type="protein sequence ID" value="SCY48790.1"/>
    <property type="molecule type" value="Genomic_DNA"/>
</dbReference>
<keyword evidence="1" id="KW-0812">Transmembrane</keyword>
<feature type="transmembrane region" description="Helical" evidence="1">
    <location>
        <begin position="164"/>
        <end position="181"/>
    </location>
</feature>
<feature type="chain" id="PRO_5011660259" evidence="2">
    <location>
        <begin position="23"/>
        <end position="188"/>
    </location>
</feature>
<dbReference type="OrthoDB" id="9795418at2"/>
<dbReference type="RefSeq" id="WP_092211338.1">
    <property type="nucleotide sequence ID" value="NZ_FMUX01000010.1"/>
</dbReference>
<keyword evidence="1" id="KW-0472">Membrane</keyword>
<dbReference type="Proteomes" id="UP000198870">
    <property type="component" value="Unassembled WGS sequence"/>
</dbReference>
<dbReference type="AlphaFoldDB" id="A0A1G5GC41"/>
<dbReference type="STRING" id="419481.SAMN05216233_11057"/>